<dbReference type="HOGENOM" id="CLU_060372_0_1_1"/>
<dbReference type="EMBL" id="CH476615">
    <property type="protein sequence ID" value="EEP77832.1"/>
    <property type="molecule type" value="Genomic_DNA"/>
</dbReference>
<dbReference type="Gene3D" id="3.60.21.10">
    <property type="match status" value="1"/>
</dbReference>
<evidence type="ECO:0000259" key="1">
    <source>
        <dbReference type="Pfam" id="PF00149"/>
    </source>
</evidence>
<dbReference type="eggNOG" id="ENOG502RZN8">
    <property type="taxonomic scope" value="Eukaryota"/>
</dbReference>
<dbReference type="OrthoDB" id="550558at2759"/>
<dbReference type="InParanoid" id="C4JHA8"/>
<sequence>MEFQILSDLHLETPASYDIFDIPPKAPHLALLGDIGNVRDEGFFLFLEAQLRQFHTVFFVLGNHEPFHSSWAEARNLILEFSTDVAVRADAEGLGEFVFLDQTRYDVSNDLTILGCTLYSHVPPEHEEDVRCGLNDFYQIDDWTVEAHNAAHAANVKWLNEQVLSISRSEPGRRIVILTHHSPIIDDPRVIDPAHADSPILSGFATNMKGEECWKNANVIMWTFGHTHFNCDFTVDDEKATRKRIFSNQRGYYFKQAAGFDVTNVVNA</sequence>
<reference evidence="3" key="1">
    <citation type="journal article" date="2009" name="Genome Res.">
        <title>Comparative genomic analyses of the human fungal pathogens Coccidioides and their relatives.</title>
        <authorList>
            <person name="Sharpton T.J."/>
            <person name="Stajich J.E."/>
            <person name="Rounsley S.D."/>
            <person name="Gardner M.J."/>
            <person name="Wortman J.R."/>
            <person name="Jordar V.S."/>
            <person name="Maiti R."/>
            <person name="Kodira C.D."/>
            <person name="Neafsey D.E."/>
            <person name="Zeng Q."/>
            <person name="Hung C.-Y."/>
            <person name="McMahan C."/>
            <person name="Muszewska A."/>
            <person name="Grynberg M."/>
            <person name="Mandel M.A."/>
            <person name="Kellner E.M."/>
            <person name="Barker B.M."/>
            <person name="Galgiani J.N."/>
            <person name="Orbach M.J."/>
            <person name="Kirkland T.N."/>
            <person name="Cole G.T."/>
            <person name="Henn M.R."/>
            <person name="Birren B.W."/>
            <person name="Taylor J.W."/>
        </authorList>
    </citation>
    <scope>NUCLEOTIDE SEQUENCE [LARGE SCALE GENOMIC DNA]</scope>
    <source>
        <strain evidence="3">UAMH 1704</strain>
    </source>
</reference>
<dbReference type="GO" id="GO:0016787">
    <property type="term" value="F:hydrolase activity"/>
    <property type="evidence" value="ECO:0007669"/>
    <property type="project" value="InterPro"/>
</dbReference>
<dbReference type="OMA" id="FTHHSPV"/>
<dbReference type="InterPro" id="IPR004843">
    <property type="entry name" value="Calcineurin-like_PHP"/>
</dbReference>
<protein>
    <recommendedName>
        <fullName evidence="1">Calcineurin-like phosphoesterase domain-containing protein</fullName>
    </recommendedName>
</protein>
<keyword evidence="3" id="KW-1185">Reference proteome</keyword>
<dbReference type="InterPro" id="IPR029052">
    <property type="entry name" value="Metallo-depent_PP-like"/>
</dbReference>
<dbReference type="VEuPathDB" id="FungiDB:UREG_02681"/>
<dbReference type="PANTHER" id="PTHR37844">
    <property type="entry name" value="SER/THR PROTEIN PHOSPHATASE SUPERFAMILY (AFU_ORTHOLOGUE AFUA_1G14840)"/>
    <property type="match status" value="1"/>
</dbReference>
<dbReference type="GeneID" id="8443128"/>
<feature type="domain" description="Calcineurin-like phosphoesterase" evidence="1">
    <location>
        <begin position="5"/>
        <end position="228"/>
    </location>
</feature>
<dbReference type="Proteomes" id="UP000002058">
    <property type="component" value="Unassembled WGS sequence"/>
</dbReference>
<proteinExistence type="predicted"/>
<dbReference type="Pfam" id="PF00149">
    <property type="entry name" value="Metallophos"/>
    <property type="match status" value="1"/>
</dbReference>
<dbReference type="PANTHER" id="PTHR37844:SF2">
    <property type="entry name" value="SER_THR PROTEIN PHOSPHATASE SUPERFAMILY (AFU_ORTHOLOGUE AFUA_1G14840)"/>
    <property type="match status" value="1"/>
</dbReference>
<organism evidence="2 3">
    <name type="scientific">Uncinocarpus reesii (strain UAMH 1704)</name>
    <dbReference type="NCBI Taxonomy" id="336963"/>
    <lineage>
        <taxon>Eukaryota</taxon>
        <taxon>Fungi</taxon>
        <taxon>Dikarya</taxon>
        <taxon>Ascomycota</taxon>
        <taxon>Pezizomycotina</taxon>
        <taxon>Eurotiomycetes</taxon>
        <taxon>Eurotiomycetidae</taxon>
        <taxon>Onygenales</taxon>
        <taxon>Onygenaceae</taxon>
        <taxon>Uncinocarpus</taxon>
    </lineage>
</organism>
<evidence type="ECO:0000313" key="2">
    <source>
        <dbReference type="EMBL" id="EEP77832.1"/>
    </source>
</evidence>
<name>C4JHA8_UNCRE</name>
<dbReference type="RefSeq" id="XP_002543165.1">
    <property type="nucleotide sequence ID" value="XM_002543119.1"/>
</dbReference>
<evidence type="ECO:0000313" key="3">
    <source>
        <dbReference type="Proteomes" id="UP000002058"/>
    </source>
</evidence>
<dbReference type="KEGG" id="ure:UREG_02681"/>
<dbReference type="SUPFAM" id="SSF56300">
    <property type="entry name" value="Metallo-dependent phosphatases"/>
    <property type="match status" value="1"/>
</dbReference>
<gene>
    <name evidence="2" type="ORF">UREG_02681</name>
</gene>
<accession>C4JHA8</accession>
<dbReference type="AlphaFoldDB" id="C4JHA8"/>